<keyword evidence="2" id="KW-1185">Reference proteome</keyword>
<reference evidence="2" key="1">
    <citation type="submission" date="2018-09" db="EMBL/GenBank/DDBJ databases">
        <authorList>
            <person name="Zhu H."/>
        </authorList>
    </citation>
    <scope>NUCLEOTIDE SEQUENCE [LARGE SCALE GENOMIC DNA]</scope>
    <source>
        <strain evidence="2">K1W22B-1</strain>
    </source>
</reference>
<dbReference type="EMBL" id="QYRP01000002">
    <property type="protein sequence ID" value="RJS45326.1"/>
    <property type="molecule type" value="Genomic_DNA"/>
</dbReference>
<proteinExistence type="predicted"/>
<evidence type="ECO:0000313" key="2">
    <source>
        <dbReference type="Proteomes" id="UP000276542"/>
    </source>
</evidence>
<evidence type="ECO:0000313" key="1">
    <source>
        <dbReference type="EMBL" id="RJS45326.1"/>
    </source>
</evidence>
<comment type="caution">
    <text evidence="1">The sequence shown here is derived from an EMBL/GenBank/DDBJ whole genome shotgun (WGS) entry which is preliminary data.</text>
</comment>
<dbReference type="OrthoDB" id="9809731at2"/>
<protein>
    <recommendedName>
        <fullName evidence="3">Thoeris protein ThsB TIR-like domain-containing protein</fullName>
    </recommendedName>
</protein>
<name>A0A3A5H3I9_9ACTN</name>
<gene>
    <name evidence="1" type="ORF">D4739_03245</name>
</gene>
<dbReference type="Proteomes" id="UP000276542">
    <property type="component" value="Unassembled WGS sequence"/>
</dbReference>
<dbReference type="RefSeq" id="WP_120059227.1">
    <property type="nucleotide sequence ID" value="NZ_QYRP01000002.1"/>
</dbReference>
<organism evidence="1 2">
    <name type="scientific">Nocardioides cavernaquae</name>
    <dbReference type="NCBI Taxonomy" id="2321396"/>
    <lineage>
        <taxon>Bacteria</taxon>
        <taxon>Bacillati</taxon>
        <taxon>Actinomycetota</taxon>
        <taxon>Actinomycetes</taxon>
        <taxon>Propionibacteriales</taxon>
        <taxon>Nocardioidaceae</taxon>
        <taxon>Nocardioides</taxon>
    </lineage>
</organism>
<dbReference type="AlphaFoldDB" id="A0A3A5H3I9"/>
<sequence length="127" mass="13841">MATRVFVSYDYDNDSFLKEALVGQSRLPDSPFAISDYSIKVASPGWKDEARRRIAASSVVAVICGKHTHGAVGVAYELSVAQELGKPYFLLAGYSGGVNRKPTSAKPADKTYNWTWANLKLLIAGNR</sequence>
<accession>A0A3A5H3I9</accession>
<evidence type="ECO:0008006" key="3">
    <source>
        <dbReference type="Google" id="ProtNLM"/>
    </source>
</evidence>